<dbReference type="GO" id="GO:0061599">
    <property type="term" value="F:molybdopterin molybdotransferase activity"/>
    <property type="evidence" value="ECO:0007669"/>
    <property type="project" value="UniProtKB-UniRule"/>
</dbReference>
<feature type="region of interest" description="Disordered" evidence="6">
    <location>
        <begin position="1"/>
        <end position="22"/>
    </location>
</feature>
<dbReference type="GO" id="GO:0005829">
    <property type="term" value="C:cytosol"/>
    <property type="evidence" value="ECO:0007669"/>
    <property type="project" value="TreeGrafter"/>
</dbReference>
<feature type="region of interest" description="Disordered" evidence="6">
    <location>
        <begin position="389"/>
        <end position="434"/>
    </location>
</feature>
<dbReference type="InterPro" id="IPR036425">
    <property type="entry name" value="MoaB/Mog-like_dom_sf"/>
</dbReference>
<evidence type="ECO:0000256" key="2">
    <source>
        <dbReference type="ARBA" id="ARBA00010763"/>
    </source>
</evidence>
<dbReference type="Proteomes" id="UP000277671">
    <property type="component" value="Unassembled WGS sequence"/>
</dbReference>
<gene>
    <name evidence="8" type="ORF">BDK92_0320</name>
</gene>
<evidence type="ECO:0000256" key="4">
    <source>
        <dbReference type="ARBA" id="ARBA00047317"/>
    </source>
</evidence>
<feature type="compositionally biased region" description="Pro residues" evidence="6">
    <location>
        <begin position="396"/>
        <end position="405"/>
    </location>
</feature>
<comment type="cofactor">
    <cofactor evidence="5">
        <name>Mg(2+)</name>
        <dbReference type="ChEBI" id="CHEBI:18420"/>
    </cofactor>
</comment>
<comment type="catalytic activity">
    <reaction evidence="4">
        <text>adenylyl-molybdopterin + molybdate = Mo-molybdopterin + AMP + H(+)</text>
        <dbReference type="Rhea" id="RHEA:35047"/>
        <dbReference type="ChEBI" id="CHEBI:15378"/>
        <dbReference type="ChEBI" id="CHEBI:36264"/>
        <dbReference type="ChEBI" id="CHEBI:62727"/>
        <dbReference type="ChEBI" id="CHEBI:71302"/>
        <dbReference type="ChEBI" id="CHEBI:456215"/>
        <dbReference type="EC" id="2.10.1.1"/>
    </reaction>
</comment>
<keyword evidence="5" id="KW-0501">Molybdenum cofactor biosynthesis</keyword>
<dbReference type="UniPathway" id="UPA00344"/>
<dbReference type="SUPFAM" id="SSF53218">
    <property type="entry name" value="Molybdenum cofactor biosynthesis proteins"/>
    <property type="match status" value="1"/>
</dbReference>
<evidence type="ECO:0000256" key="5">
    <source>
        <dbReference type="RuleBase" id="RU365090"/>
    </source>
</evidence>
<comment type="similarity">
    <text evidence="2 5">Belongs to the MoeA family.</text>
</comment>
<dbReference type="AlphaFoldDB" id="A0A495JDG0"/>
<dbReference type="PANTHER" id="PTHR10192">
    <property type="entry name" value="MOLYBDOPTERIN BIOSYNTHESIS PROTEIN"/>
    <property type="match status" value="1"/>
</dbReference>
<dbReference type="EMBL" id="RBKT01000001">
    <property type="protein sequence ID" value="RKR86099.1"/>
    <property type="molecule type" value="Genomic_DNA"/>
</dbReference>
<keyword evidence="5" id="KW-0479">Metal-binding</keyword>
<dbReference type="Gene3D" id="3.40.980.10">
    <property type="entry name" value="MoaB/Mog-like domain"/>
    <property type="match status" value="1"/>
</dbReference>
<dbReference type="PANTHER" id="PTHR10192:SF5">
    <property type="entry name" value="GEPHYRIN"/>
    <property type="match status" value="1"/>
</dbReference>
<evidence type="ECO:0000256" key="3">
    <source>
        <dbReference type="ARBA" id="ARBA00022505"/>
    </source>
</evidence>
<dbReference type="OrthoDB" id="3196725at2"/>
<dbReference type="CDD" id="cd00887">
    <property type="entry name" value="MoeA"/>
    <property type="match status" value="1"/>
</dbReference>
<keyword evidence="5 8" id="KW-0808">Transferase</keyword>
<evidence type="ECO:0000313" key="9">
    <source>
        <dbReference type="Proteomes" id="UP000277671"/>
    </source>
</evidence>
<dbReference type="Gene3D" id="3.90.105.10">
    <property type="entry name" value="Molybdopterin biosynthesis moea protein, domain 2"/>
    <property type="match status" value="1"/>
</dbReference>
<keyword evidence="3 5" id="KW-0500">Molybdenum</keyword>
<proteinExistence type="inferred from homology"/>
<accession>A0A495JDG0</accession>
<keyword evidence="9" id="KW-1185">Reference proteome</keyword>
<evidence type="ECO:0000313" key="8">
    <source>
        <dbReference type="EMBL" id="RKR86099.1"/>
    </source>
</evidence>
<reference evidence="8 9" key="1">
    <citation type="submission" date="2018-10" db="EMBL/GenBank/DDBJ databases">
        <title>Sequencing the genomes of 1000 actinobacteria strains.</title>
        <authorList>
            <person name="Klenk H.-P."/>
        </authorList>
    </citation>
    <scope>NUCLEOTIDE SEQUENCE [LARGE SCALE GENOMIC DNA]</scope>
    <source>
        <strain evidence="8 9">DSM 45175</strain>
    </source>
</reference>
<keyword evidence="5" id="KW-0460">Magnesium</keyword>
<dbReference type="EC" id="2.10.1.1" evidence="5"/>
<comment type="function">
    <text evidence="1 5">Catalyzes the insertion of molybdate into adenylated molybdopterin with the concomitant release of AMP.</text>
</comment>
<dbReference type="Pfam" id="PF00994">
    <property type="entry name" value="MoCF_biosynth"/>
    <property type="match status" value="1"/>
</dbReference>
<dbReference type="RefSeq" id="WP_121153906.1">
    <property type="nucleotide sequence ID" value="NZ_RBKT01000001.1"/>
</dbReference>
<sequence>MNATSWPEARRVARSAGHPLDPTDVTLPEALGATLAVPLVALSPLPAYDAAAMDGYAVSGPGPWRVTGRVLAGDARPVEPLLPGTAVEIATGALVPAGVDAVLPYERARSRSDRVHGEIETGRHIRRRGDDCPLGEEVLPAGTLVTPTLLGLAASLGHDRLTVHRRPRVGVVVTGAELLSHGLPTPGRVRDAISPMLPGLVDSAGGVITWTTRVTDDKTALVEAMSRPDAEIVVVCGATSVGAADHLRGALEALAAQVRVHGVACRPGHPQLLATLPDGRCVVGLPGNPYAALVAALTLLTPLLGRLAGRAQRRAVTARLVGPVKVLDRDTRLVPVAREGSVVVPVGHDRPGLLWGAAEANALAVVPPGWQGAEVELLALPDADAAAAVAVRPPEPESGPTPPEVAPTGADGPPGGVLRLPARTPLAVATTSEN</sequence>
<dbReference type="GO" id="GO:0046872">
    <property type="term" value="F:metal ion binding"/>
    <property type="evidence" value="ECO:0007669"/>
    <property type="project" value="UniProtKB-UniRule"/>
</dbReference>
<dbReference type="Gene3D" id="2.40.340.10">
    <property type="entry name" value="MoeA, C-terminal, domain IV"/>
    <property type="match status" value="1"/>
</dbReference>
<comment type="pathway">
    <text evidence="5">Cofactor biosynthesis; molybdopterin biosynthesis.</text>
</comment>
<dbReference type="Gene3D" id="2.170.190.11">
    <property type="entry name" value="Molybdopterin biosynthesis moea protein, domain 3"/>
    <property type="match status" value="1"/>
</dbReference>
<dbReference type="SMART" id="SM00852">
    <property type="entry name" value="MoCF_biosynth"/>
    <property type="match status" value="1"/>
</dbReference>
<protein>
    <recommendedName>
        <fullName evidence="5">Molybdopterin molybdenumtransferase</fullName>
        <ecNumber evidence="5">2.10.1.1</ecNumber>
    </recommendedName>
</protein>
<evidence type="ECO:0000256" key="6">
    <source>
        <dbReference type="SAM" id="MobiDB-lite"/>
    </source>
</evidence>
<feature type="domain" description="MoaB/Mog" evidence="7">
    <location>
        <begin position="170"/>
        <end position="306"/>
    </location>
</feature>
<dbReference type="SUPFAM" id="SSF63882">
    <property type="entry name" value="MoeA N-terminal region -like"/>
    <property type="match status" value="1"/>
</dbReference>
<dbReference type="Pfam" id="PF03453">
    <property type="entry name" value="MoeA_N"/>
    <property type="match status" value="1"/>
</dbReference>
<dbReference type="InterPro" id="IPR005110">
    <property type="entry name" value="MoeA_linker/N"/>
</dbReference>
<evidence type="ECO:0000256" key="1">
    <source>
        <dbReference type="ARBA" id="ARBA00002901"/>
    </source>
</evidence>
<comment type="caution">
    <text evidence="8">The sequence shown here is derived from an EMBL/GenBank/DDBJ whole genome shotgun (WGS) entry which is preliminary data.</text>
</comment>
<dbReference type="SUPFAM" id="SSF63867">
    <property type="entry name" value="MoeA C-terminal domain-like"/>
    <property type="match status" value="1"/>
</dbReference>
<dbReference type="InterPro" id="IPR038987">
    <property type="entry name" value="MoeA-like"/>
</dbReference>
<name>A0A495JDG0_9ACTN</name>
<organism evidence="8 9">
    <name type="scientific">Micromonospora pisi</name>
    <dbReference type="NCBI Taxonomy" id="589240"/>
    <lineage>
        <taxon>Bacteria</taxon>
        <taxon>Bacillati</taxon>
        <taxon>Actinomycetota</taxon>
        <taxon>Actinomycetes</taxon>
        <taxon>Micromonosporales</taxon>
        <taxon>Micromonosporaceae</taxon>
        <taxon>Micromonospora</taxon>
    </lineage>
</organism>
<dbReference type="InterPro" id="IPR036688">
    <property type="entry name" value="MoeA_C_domain_IV_sf"/>
</dbReference>
<dbReference type="InterPro" id="IPR001453">
    <property type="entry name" value="MoaB/Mog_dom"/>
</dbReference>
<dbReference type="InterPro" id="IPR036135">
    <property type="entry name" value="MoeA_linker/N_sf"/>
</dbReference>
<evidence type="ECO:0000259" key="7">
    <source>
        <dbReference type="SMART" id="SM00852"/>
    </source>
</evidence>
<dbReference type="GO" id="GO:0006777">
    <property type="term" value="P:Mo-molybdopterin cofactor biosynthetic process"/>
    <property type="evidence" value="ECO:0007669"/>
    <property type="project" value="UniProtKB-UniRule"/>
</dbReference>